<dbReference type="InterPro" id="IPR044985">
    <property type="entry name" value="YceD_plant"/>
</dbReference>
<dbReference type="PANTHER" id="PTHR37734:SF1">
    <property type="entry name" value="LARGE RIBOSOMAL RNA SUBUNIT ACCUMULATION PROTEIN YCED HOMOLOG 2, CHLOROPLASTIC"/>
    <property type="match status" value="1"/>
</dbReference>
<dbReference type="Pfam" id="PF02620">
    <property type="entry name" value="YceD"/>
    <property type="match status" value="1"/>
</dbReference>
<name>A0A8J7AJA2_9CYAN</name>
<dbReference type="EMBL" id="JADEXG010000036">
    <property type="protein sequence ID" value="MBE9078628.1"/>
    <property type="molecule type" value="Genomic_DNA"/>
</dbReference>
<dbReference type="InterPro" id="IPR003772">
    <property type="entry name" value="YceD"/>
</dbReference>
<keyword evidence="2" id="KW-1185">Reference proteome</keyword>
<sequence>MKPVYIPQLIQAPNQTVQFEVEDYLPDLETLTPVKGQVSVTHQGNYLEVKAQAAAISTLNCHRCLENYNARVRVDNSELIWLESPPAEEAGSEREVELDDLVETLPPQGYFDPQKWLYEQICLALPQRQICDLACAGIAFENPPEAAQSAVDHRWAALSDLKQQLSGQ</sequence>
<dbReference type="AlphaFoldDB" id="A0A8J7AJA2"/>
<dbReference type="PANTHER" id="PTHR37734">
    <property type="entry name" value="LARGE RIBOSOMAL RNA SUBUNIT ACCUMULATION PROTEIN YCED HOMOLOG 2, CHLOROPLASTIC"/>
    <property type="match status" value="1"/>
</dbReference>
<proteinExistence type="predicted"/>
<protein>
    <submittedName>
        <fullName evidence="1">DUF177 domain-containing protein</fullName>
    </submittedName>
</protein>
<reference evidence="1" key="1">
    <citation type="submission" date="2020-10" db="EMBL/GenBank/DDBJ databases">
        <authorList>
            <person name="Castelo-Branco R."/>
            <person name="Eusebio N."/>
            <person name="Adriana R."/>
            <person name="Vieira A."/>
            <person name="Brugerolle De Fraissinette N."/>
            <person name="Rezende De Castro R."/>
            <person name="Schneider M.P."/>
            <person name="Vasconcelos V."/>
            <person name="Leao P.N."/>
        </authorList>
    </citation>
    <scope>NUCLEOTIDE SEQUENCE</scope>
    <source>
        <strain evidence="1">LEGE 07310</strain>
    </source>
</reference>
<accession>A0A8J7AJA2</accession>
<organism evidence="1 2">
    <name type="scientific">Vasconcelosia minhoensis LEGE 07310</name>
    <dbReference type="NCBI Taxonomy" id="915328"/>
    <lineage>
        <taxon>Bacteria</taxon>
        <taxon>Bacillati</taxon>
        <taxon>Cyanobacteriota</taxon>
        <taxon>Cyanophyceae</taxon>
        <taxon>Nodosilineales</taxon>
        <taxon>Cymatolegaceae</taxon>
        <taxon>Vasconcelosia</taxon>
        <taxon>Vasconcelosia minhoensis</taxon>
    </lineage>
</organism>
<evidence type="ECO:0000313" key="1">
    <source>
        <dbReference type="EMBL" id="MBE9078628.1"/>
    </source>
</evidence>
<gene>
    <name evidence="1" type="ORF">IQ241_15220</name>
</gene>
<dbReference type="Proteomes" id="UP000636505">
    <property type="component" value="Unassembled WGS sequence"/>
</dbReference>
<comment type="caution">
    <text evidence="1">The sequence shown here is derived from an EMBL/GenBank/DDBJ whole genome shotgun (WGS) entry which is preliminary data.</text>
</comment>
<evidence type="ECO:0000313" key="2">
    <source>
        <dbReference type="Proteomes" id="UP000636505"/>
    </source>
</evidence>
<dbReference type="RefSeq" id="WP_193908646.1">
    <property type="nucleotide sequence ID" value="NZ_JADEXG010000036.1"/>
</dbReference>